<gene>
    <name evidence="2" type="ORF">MKK02DRAFT_38914</name>
</gene>
<evidence type="ECO:0000313" key="3">
    <source>
        <dbReference type="Proteomes" id="UP001164286"/>
    </source>
</evidence>
<organism evidence="2 3">
    <name type="scientific">Dioszegia hungarica</name>
    <dbReference type="NCBI Taxonomy" id="4972"/>
    <lineage>
        <taxon>Eukaryota</taxon>
        <taxon>Fungi</taxon>
        <taxon>Dikarya</taxon>
        <taxon>Basidiomycota</taxon>
        <taxon>Agaricomycotina</taxon>
        <taxon>Tremellomycetes</taxon>
        <taxon>Tremellales</taxon>
        <taxon>Bulleribasidiaceae</taxon>
        <taxon>Dioszegia</taxon>
    </lineage>
</organism>
<dbReference type="AlphaFoldDB" id="A0AA38H595"/>
<evidence type="ECO:0000256" key="1">
    <source>
        <dbReference type="SAM" id="MobiDB-lite"/>
    </source>
</evidence>
<proteinExistence type="predicted"/>
<dbReference type="GeneID" id="77729553"/>
<reference evidence="2" key="1">
    <citation type="journal article" date="2022" name="G3 (Bethesda)">
        <title>High quality genome of the basidiomycete yeast Dioszegia hungarica PDD-24b-2 isolated from cloud water.</title>
        <authorList>
            <person name="Jarrige D."/>
            <person name="Haridas S."/>
            <person name="Bleykasten-Grosshans C."/>
            <person name="Joly M."/>
            <person name="Nadalig T."/>
            <person name="Sancelme M."/>
            <person name="Vuilleumier S."/>
            <person name="Grigoriev I.V."/>
            <person name="Amato P."/>
            <person name="Bringel F."/>
        </authorList>
    </citation>
    <scope>NUCLEOTIDE SEQUENCE</scope>
    <source>
        <strain evidence="2">PDD-24b-2</strain>
    </source>
</reference>
<dbReference type="EMBL" id="JAKWFO010000008">
    <property type="protein sequence ID" value="KAI9634240.1"/>
    <property type="molecule type" value="Genomic_DNA"/>
</dbReference>
<sequence length="257" mass="28666">MSFDSDSEDELPSNLRLSDDYTLTERIGYPSWEIRVRLLLITHGLLKHITKTPSEIETSLETANPPSSPSSSSPPSPSHARIALAAARRRLEHERYIVCSVLYFGLSKNYQASLPWGLLKWSDPQPKALYDHIKATYGANVGSGPEYTRLWAEVLSNDLIIRDPEDPLPKLAIMERKWGQILMSVPSDEVRQYVLGLAPHAILRNLPESLAGVRINLMLREKLDFVEMLEAIKGTASLMMDIAILPKAASASRPGSH</sequence>
<comment type="caution">
    <text evidence="2">The sequence shown here is derived from an EMBL/GenBank/DDBJ whole genome shotgun (WGS) entry which is preliminary data.</text>
</comment>
<keyword evidence="3" id="KW-1185">Reference proteome</keyword>
<feature type="region of interest" description="Disordered" evidence="1">
    <location>
        <begin position="56"/>
        <end position="79"/>
    </location>
</feature>
<name>A0AA38H595_9TREE</name>
<feature type="compositionally biased region" description="Pro residues" evidence="1">
    <location>
        <begin position="66"/>
        <end position="77"/>
    </location>
</feature>
<protein>
    <submittedName>
        <fullName evidence="2">Uncharacterized protein</fullName>
    </submittedName>
</protein>
<accession>A0AA38H595</accession>
<dbReference type="RefSeq" id="XP_052944017.1">
    <property type="nucleotide sequence ID" value="XM_053090348.1"/>
</dbReference>
<evidence type="ECO:0000313" key="2">
    <source>
        <dbReference type="EMBL" id="KAI9634240.1"/>
    </source>
</evidence>
<dbReference type="Proteomes" id="UP001164286">
    <property type="component" value="Unassembled WGS sequence"/>
</dbReference>